<gene>
    <name evidence="2" type="ORF">Lalb_Chr16g0390101</name>
</gene>
<comment type="caution">
    <text evidence="2">The sequence shown here is derived from an EMBL/GenBank/DDBJ whole genome shotgun (WGS) entry which is preliminary data.</text>
</comment>
<dbReference type="Pfam" id="PF13966">
    <property type="entry name" value="zf-RVT"/>
    <property type="match status" value="1"/>
</dbReference>
<organism evidence="2 3">
    <name type="scientific">Lupinus albus</name>
    <name type="common">White lupine</name>
    <name type="synonym">Lupinus termis</name>
    <dbReference type="NCBI Taxonomy" id="3870"/>
    <lineage>
        <taxon>Eukaryota</taxon>
        <taxon>Viridiplantae</taxon>
        <taxon>Streptophyta</taxon>
        <taxon>Embryophyta</taxon>
        <taxon>Tracheophyta</taxon>
        <taxon>Spermatophyta</taxon>
        <taxon>Magnoliopsida</taxon>
        <taxon>eudicotyledons</taxon>
        <taxon>Gunneridae</taxon>
        <taxon>Pentapetalae</taxon>
        <taxon>rosids</taxon>
        <taxon>fabids</taxon>
        <taxon>Fabales</taxon>
        <taxon>Fabaceae</taxon>
        <taxon>Papilionoideae</taxon>
        <taxon>50 kb inversion clade</taxon>
        <taxon>genistoids sensu lato</taxon>
        <taxon>core genistoids</taxon>
        <taxon>Genisteae</taxon>
        <taxon>Lupinus</taxon>
    </lineage>
</organism>
<dbReference type="Proteomes" id="UP000447434">
    <property type="component" value="Chromosome 16"/>
</dbReference>
<keyword evidence="2" id="KW-0695">RNA-directed DNA polymerase</keyword>
<dbReference type="EMBL" id="WOCE01000016">
    <property type="protein sequence ID" value="KAE9597769.1"/>
    <property type="molecule type" value="Genomic_DNA"/>
</dbReference>
<proteinExistence type="predicted"/>
<keyword evidence="3" id="KW-1185">Reference proteome</keyword>
<sequence length="85" mass="10288">MCFQCFLDRVLRKIVWDSWTPLKIRLLAWRIILDRLPSKWNLVKRSGNFLGNDVMCVWCQTQAETLNHLLFPCHFSYQIWQLLYG</sequence>
<dbReference type="OrthoDB" id="696485at2759"/>
<keyword evidence="2" id="KW-0548">Nucleotidyltransferase</keyword>
<reference evidence="3" key="1">
    <citation type="journal article" date="2020" name="Nat. Commun.">
        <title>Genome sequence of the cluster root forming white lupin.</title>
        <authorList>
            <person name="Hufnagel B."/>
            <person name="Marques A."/>
            <person name="Soriano A."/>
            <person name="Marques L."/>
            <person name="Divol F."/>
            <person name="Doumas P."/>
            <person name="Sallet E."/>
            <person name="Mancinotti D."/>
            <person name="Carrere S."/>
            <person name="Marande W."/>
            <person name="Arribat S."/>
            <person name="Keller J."/>
            <person name="Huneau C."/>
            <person name="Blein T."/>
            <person name="Aime D."/>
            <person name="Laguerre M."/>
            <person name="Taylor J."/>
            <person name="Schubert V."/>
            <person name="Nelson M."/>
            <person name="Geu-Flores F."/>
            <person name="Crespi M."/>
            <person name="Gallardo-Guerrero K."/>
            <person name="Delaux P.-M."/>
            <person name="Salse J."/>
            <person name="Berges H."/>
            <person name="Guyot R."/>
            <person name="Gouzy J."/>
            <person name="Peret B."/>
        </authorList>
    </citation>
    <scope>NUCLEOTIDE SEQUENCE [LARGE SCALE GENOMIC DNA]</scope>
    <source>
        <strain evidence="3">cv. Amiga</strain>
    </source>
</reference>
<name>A0A6A4PC66_LUPAL</name>
<feature type="domain" description="Reverse transcriptase zinc-binding" evidence="1">
    <location>
        <begin position="12"/>
        <end position="80"/>
    </location>
</feature>
<dbReference type="InterPro" id="IPR026960">
    <property type="entry name" value="RVT-Znf"/>
</dbReference>
<evidence type="ECO:0000313" key="2">
    <source>
        <dbReference type="EMBL" id="KAE9597769.1"/>
    </source>
</evidence>
<dbReference type="GO" id="GO:0003964">
    <property type="term" value="F:RNA-directed DNA polymerase activity"/>
    <property type="evidence" value="ECO:0007669"/>
    <property type="project" value="UniProtKB-KW"/>
</dbReference>
<keyword evidence="2" id="KW-0808">Transferase</keyword>
<accession>A0A6A4PC66</accession>
<dbReference type="AlphaFoldDB" id="A0A6A4PC66"/>
<evidence type="ECO:0000259" key="1">
    <source>
        <dbReference type="Pfam" id="PF13966"/>
    </source>
</evidence>
<evidence type="ECO:0000313" key="3">
    <source>
        <dbReference type="Proteomes" id="UP000447434"/>
    </source>
</evidence>
<protein>
    <submittedName>
        <fullName evidence="2">Putative reverse transcriptase zinc-binding domain-containing protein</fullName>
    </submittedName>
</protein>